<evidence type="ECO:0000313" key="2">
    <source>
        <dbReference type="Proteomes" id="UP001310594"/>
    </source>
</evidence>
<protein>
    <recommendedName>
        <fullName evidence="3">BTB domain-containing protein</fullName>
    </recommendedName>
</protein>
<dbReference type="PANTHER" id="PTHR47843:SF2">
    <property type="entry name" value="BTB DOMAIN-CONTAINING PROTEIN"/>
    <property type="match status" value="1"/>
</dbReference>
<dbReference type="AlphaFoldDB" id="A0AAN7ZLK0"/>
<organism evidence="1 2">
    <name type="scientific">Elasticomyces elasticus</name>
    <dbReference type="NCBI Taxonomy" id="574655"/>
    <lineage>
        <taxon>Eukaryota</taxon>
        <taxon>Fungi</taxon>
        <taxon>Dikarya</taxon>
        <taxon>Ascomycota</taxon>
        <taxon>Pezizomycotina</taxon>
        <taxon>Dothideomycetes</taxon>
        <taxon>Dothideomycetidae</taxon>
        <taxon>Mycosphaerellales</taxon>
        <taxon>Teratosphaeriaceae</taxon>
        <taxon>Elasticomyces</taxon>
    </lineage>
</organism>
<dbReference type="Proteomes" id="UP001310594">
    <property type="component" value="Unassembled WGS sequence"/>
</dbReference>
<accession>A0AAN7ZLK0</accession>
<sequence>MATAPAQPAAPVLDFTPTVVVEMPGTMHQTSSTYQSLTAMGVYRDYSSEELRLMHYETARGSSGSGYRPEISGLAAGTVRLDLPASQVWCAPKHLPPPHIAARPRHFTSEIVYLDVGKPDQIKRFALHESIMRPASDFVNMALSRDWKEAHERIIPLSEDEPETFTIYQTWLYTHIVDAHALKSSTNSCDVYQRLFKCYILAEKLLDAVFKDCVMDAILNTLQANPLFDANLSNLVYENTPEGSPLRRVLCEIYVWCATERWLAEDVVTEEVHPTLMTDVMKMQMGFFRGHRPEQVPFLGHACAYHAHEGGLCHQRM</sequence>
<reference evidence="1" key="1">
    <citation type="submission" date="2023-08" db="EMBL/GenBank/DDBJ databases">
        <title>Black Yeasts Isolated from many extreme environments.</title>
        <authorList>
            <person name="Coleine C."/>
            <person name="Stajich J.E."/>
            <person name="Selbmann L."/>
        </authorList>
    </citation>
    <scope>NUCLEOTIDE SEQUENCE</scope>
    <source>
        <strain evidence="1">CCFEE 5810</strain>
    </source>
</reference>
<evidence type="ECO:0000313" key="1">
    <source>
        <dbReference type="EMBL" id="KAK5693060.1"/>
    </source>
</evidence>
<proteinExistence type="predicted"/>
<dbReference type="PANTHER" id="PTHR47843">
    <property type="entry name" value="BTB DOMAIN-CONTAINING PROTEIN-RELATED"/>
    <property type="match status" value="1"/>
</dbReference>
<gene>
    <name evidence="1" type="ORF">LTR97_010536</name>
</gene>
<dbReference type="Gene3D" id="3.30.710.10">
    <property type="entry name" value="Potassium Channel Kv1.1, Chain A"/>
    <property type="match status" value="1"/>
</dbReference>
<dbReference type="EMBL" id="JAVRQU010000018">
    <property type="protein sequence ID" value="KAK5693060.1"/>
    <property type="molecule type" value="Genomic_DNA"/>
</dbReference>
<evidence type="ECO:0008006" key="3">
    <source>
        <dbReference type="Google" id="ProtNLM"/>
    </source>
</evidence>
<dbReference type="Gene3D" id="1.10.10.2360">
    <property type="match status" value="1"/>
</dbReference>
<dbReference type="InterPro" id="IPR011333">
    <property type="entry name" value="SKP1/BTB/POZ_sf"/>
</dbReference>
<name>A0AAN7ZLK0_9PEZI</name>
<comment type="caution">
    <text evidence="1">The sequence shown here is derived from an EMBL/GenBank/DDBJ whole genome shotgun (WGS) entry which is preliminary data.</text>
</comment>